<evidence type="ECO:0000313" key="1">
    <source>
        <dbReference type="EMBL" id="CAB4708073.1"/>
    </source>
</evidence>
<accession>A0A6J6QF24</accession>
<organism evidence="1">
    <name type="scientific">freshwater metagenome</name>
    <dbReference type="NCBI Taxonomy" id="449393"/>
    <lineage>
        <taxon>unclassified sequences</taxon>
        <taxon>metagenomes</taxon>
        <taxon>ecological metagenomes</taxon>
    </lineage>
</organism>
<dbReference type="EMBL" id="CAEZXR010000141">
    <property type="protein sequence ID" value="CAB4708073.1"/>
    <property type="molecule type" value="Genomic_DNA"/>
</dbReference>
<dbReference type="AlphaFoldDB" id="A0A6J6QF24"/>
<protein>
    <submittedName>
        <fullName evidence="1">Unannotated protein</fullName>
    </submittedName>
</protein>
<reference evidence="1" key="1">
    <citation type="submission" date="2020-05" db="EMBL/GenBank/DDBJ databases">
        <authorList>
            <person name="Chiriac C."/>
            <person name="Salcher M."/>
            <person name="Ghai R."/>
            <person name="Kavagutti S V."/>
        </authorList>
    </citation>
    <scope>NUCLEOTIDE SEQUENCE</scope>
</reference>
<sequence length="72" mass="7644">MIIGMSCSMITSVSPSSSLSLTMSRARASLSFCATPELGSSSSSIVGSSATRQAISVMRRVPVESSWIWLER</sequence>
<gene>
    <name evidence="1" type="ORF">UFOPK2579_01287</name>
</gene>
<name>A0A6J6QF24_9ZZZZ</name>
<proteinExistence type="predicted"/>